<proteinExistence type="predicted"/>
<organism evidence="1">
    <name type="scientific">marine metagenome</name>
    <dbReference type="NCBI Taxonomy" id="408172"/>
    <lineage>
        <taxon>unclassified sequences</taxon>
        <taxon>metagenomes</taxon>
        <taxon>ecological metagenomes</taxon>
    </lineage>
</organism>
<reference evidence="1" key="1">
    <citation type="submission" date="2018-05" db="EMBL/GenBank/DDBJ databases">
        <authorList>
            <person name="Lanie J.A."/>
            <person name="Ng W.-L."/>
            <person name="Kazmierczak K.M."/>
            <person name="Andrzejewski T.M."/>
            <person name="Davidsen T.M."/>
            <person name="Wayne K.J."/>
            <person name="Tettelin H."/>
            <person name="Glass J.I."/>
            <person name="Rusch D."/>
            <person name="Podicherti R."/>
            <person name="Tsui H.-C.T."/>
            <person name="Winkler M.E."/>
        </authorList>
    </citation>
    <scope>NUCLEOTIDE SEQUENCE</scope>
</reference>
<protein>
    <submittedName>
        <fullName evidence="1">Uncharacterized protein</fullName>
    </submittedName>
</protein>
<gene>
    <name evidence="1" type="ORF">METZ01_LOCUS207167</name>
</gene>
<name>A0A382EWK1_9ZZZZ</name>
<dbReference type="AlphaFoldDB" id="A0A382EWK1"/>
<sequence>MLLGACDESDEGIVGSDDTEVITFVADNFFEAYPDDLIGTAAECYFDSVTWSSLLGTDNHTYVNLEGYGVDGDDSEALLQFRVFRGTATFTLHAIALDGVGQPDSLVLALVADMIACEP</sequence>
<accession>A0A382EWK1</accession>
<evidence type="ECO:0000313" key="1">
    <source>
        <dbReference type="EMBL" id="SVB54313.1"/>
    </source>
</evidence>
<dbReference type="EMBL" id="UINC01046376">
    <property type="protein sequence ID" value="SVB54313.1"/>
    <property type="molecule type" value="Genomic_DNA"/>
</dbReference>